<sequence length="70" mass="7338">MPAVREALLPALPFHAFRVLPGARAGVLQTELDESLNARDTSAEAAGIASVLLSLRDPLSRSTESGPAKK</sequence>
<evidence type="ECO:0000313" key="1">
    <source>
        <dbReference type="EMBL" id="SBT09136.1"/>
    </source>
</evidence>
<gene>
    <name evidence="1" type="ORF">ACCAA_670059</name>
</gene>
<keyword evidence="2" id="KW-1185">Reference proteome</keyword>
<evidence type="ECO:0000313" key="2">
    <source>
        <dbReference type="Proteomes" id="UP000199169"/>
    </source>
</evidence>
<reference evidence="2" key="1">
    <citation type="submission" date="2016-06" db="EMBL/GenBank/DDBJ databases">
        <authorList>
            <person name="McIlroy S.J."/>
            <person name="Karst S.M."/>
            <person name="Albertsen M."/>
        </authorList>
    </citation>
    <scope>NUCLEOTIDE SEQUENCE [LARGE SCALE GENOMIC DNA]</scope>
</reference>
<dbReference type="EMBL" id="FLQX01000146">
    <property type="protein sequence ID" value="SBT09136.1"/>
    <property type="molecule type" value="Genomic_DNA"/>
</dbReference>
<name>A0A1A8XWP0_9PROT</name>
<protein>
    <submittedName>
        <fullName evidence="1">Uncharacterized protein</fullName>
    </submittedName>
</protein>
<proteinExistence type="predicted"/>
<organism evidence="1 2">
    <name type="scientific">Candidatus Accumulibacter aalborgensis</name>
    <dbReference type="NCBI Taxonomy" id="1860102"/>
    <lineage>
        <taxon>Bacteria</taxon>
        <taxon>Pseudomonadati</taxon>
        <taxon>Pseudomonadota</taxon>
        <taxon>Betaproteobacteria</taxon>
        <taxon>Candidatus Accumulibacter</taxon>
    </lineage>
</organism>
<dbReference type="AlphaFoldDB" id="A0A1A8XWP0"/>
<dbReference type="Proteomes" id="UP000199169">
    <property type="component" value="Unassembled WGS sequence"/>
</dbReference>
<accession>A0A1A8XWP0</accession>